<dbReference type="InterPro" id="IPR040895">
    <property type="entry name" value="Ago_PAZ"/>
</dbReference>
<evidence type="ECO:0000256" key="2">
    <source>
        <dbReference type="ARBA" id="ARBA00035032"/>
    </source>
</evidence>
<dbReference type="PROSITE" id="PS50822">
    <property type="entry name" value="PIWI"/>
    <property type="match status" value="1"/>
</dbReference>
<dbReference type="EMBL" id="PELM01000448">
    <property type="protein sequence ID" value="RTH00034.1"/>
    <property type="molecule type" value="Genomic_DNA"/>
</dbReference>
<evidence type="ECO:0000259" key="3">
    <source>
        <dbReference type="PROSITE" id="PS50822"/>
    </source>
</evidence>
<evidence type="ECO:0000256" key="1">
    <source>
        <dbReference type="ARBA" id="ARBA00035012"/>
    </source>
</evidence>
<gene>
    <name evidence="4" type="ORF">CSW50_11295</name>
</gene>
<comment type="caution">
    <text evidence="4">The sequence shown here is derived from an EMBL/GenBank/DDBJ whole genome shotgun (WGS) entry which is preliminary data.</text>
</comment>
<dbReference type="GO" id="GO:0003676">
    <property type="term" value="F:nucleic acid binding"/>
    <property type="evidence" value="ECO:0007669"/>
    <property type="project" value="InterPro"/>
</dbReference>
<evidence type="ECO:0000313" key="5">
    <source>
        <dbReference type="Proteomes" id="UP000288082"/>
    </source>
</evidence>
<dbReference type="SMART" id="SM00950">
    <property type="entry name" value="Piwi"/>
    <property type="match status" value="1"/>
</dbReference>
<sequence>MQGVQVRLNRFILRSLQEEELRPGFWEVRWDPLPSRQENLFQLLGKAANRVGGVATPWQSGLVAWTAPRIQEGEVRGLSQAYRFTLRDGGALLLDPARVQEREVLSRLAQKKLEAGLKQVYGQSRRYQVEGNLILGGEIRSGNGWRIRKGSRLRARVDHTGQLVLEVEIVHRILPTLTLEAWLQGFPEPRRVRNTYENPPGRRQTWRFLRLEPELKPREVDLGGVSLFDYHAGKGRLSSEEQAGRVVRVADDSGAEFFHLTGLLEPVLTLEDLVELGLEAEAALALQIGPEERFSQAQKTARGIAERIFGVPRAEPVVAQAYLLPKPQLKAGRGQRIGKPADALRKGALKAQDATVGLLVVEGKPEWPQALRKSLQDMARASGVRLRLADPIAVARGDLRGLDLASSLDQLAQQEVAALLVQTPPLTWEERNRLKRASLQRTLPSQFFNPPLAEHKLDNILLGLASKLGWRMVGLEGEYPAEVAVGFDAGVDGSRSLRYGGAACAVTADGGLLSWILPEAQRGERIHEDVVWGMVQEVLLRFRRLAGRWPRHVLLLRDGKTQRQEFTLALEELARKEIGYDLVSVRKSSGGRVYPVEGGRLRDGLYVPLPEEEDKVSFLLLTAYPGEGRMKGTPRPLKVVHEEGPTPVEELARQIYHLSRLYPPSGYRFPSLPAPLHLADRLVREVGRVGLSSLHGLDREKLFFV</sequence>
<feature type="domain" description="Piwi" evidence="3">
    <location>
        <begin position="435"/>
        <end position="691"/>
    </location>
</feature>
<accession>A0A430QY30</accession>
<dbReference type="InterPro" id="IPR003165">
    <property type="entry name" value="Piwi"/>
</dbReference>
<protein>
    <recommendedName>
        <fullName evidence="2">Protein argonaute</fullName>
    </recommendedName>
</protein>
<proteinExistence type="inferred from homology"/>
<dbReference type="Pfam" id="PF18309">
    <property type="entry name" value="PAZ_3"/>
    <property type="match status" value="1"/>
</dbReference>
<dbReference type="RefSeq" id="WP_126187830.1">
    <property type="nucleotide sequence ID" value="NZ_PELM01000448.1"/>
</dbReference>
<dbReference type="Pfam" id="PF22474">
    <property type="entry name" value="Ago_Mid"/>
    <property type="match status" value="1"/>
</dbReference>
<evidence type="ECO:0000313" key="4">
    <source>
        <dbReference type="EMBL" id="RTH00034.1"/>
    </source>
</evidence>
<reference evidence="4 5" key="1">
    <citation type="journal article" date="2019" name="Extremophiles">
        <title>Biogeography of thermophiles and predominance of Thermus scotoductus in domestic water heaters.</title>
        <authorList>
            <person name="Wilpiszeski R.L."/>
            <person name="Zhang Z."/>
            <person name="House C.H."/>
        </authorList>
    </citation>
    <scope>NUCLEOTIDE SEQUENCE [LARGE SCALE GENOMIC DNA]</scope>
    <source>
        <strain evidence="4 5">38_S38</strain>
    </source>
</reference>
<dbReference type="InterPro" id="IPR012337">
    <property type="entry name" value="RNaseH-like_sf"/>
</dbReference>
<name>A0A430QY30_THESC</name>
<dbReference type="Gene3D" id="2.170.260.50">
    <property type="match status" value="1"/>
</dbReference>
<dbReference type="SUPFAM" id="SSF53098">
    <property type="entry name" value="Ribonuclease H-like"/>
    <property type="match status" value="1"/>
</dbReference>
<dbReference type="AlphaFoldDB" id="A0A430QY30"/>
<comment type="similarity">
    <text evidence="1">Belongs to the argonaute family. Long pAgo subfamily.</text>
</comment>
<dbReference type="InterPro" id="IPR036397">
    <property type="entry name" value="RNaseH_sf"/>
</dbReference>
<dbReference type="Gene3D" id="3.30.420.10">
    <property type="entry name" value="Ribonuclease H-like superfamily/Ribonuclease H"/>
    <property type="match status" value="1"/>
</dbReference>
<dbReference type="Proteomes" id="UP000288082">
    <property type="component" value="Unassembled WGS sequence"/>
</dbReference>
<organism evidence="4 5">
    <name type="scientific">Thermus scotoductus</name>
    <dbReference type="NCBI Taxonomy" id="37636"/>
    <lineage>
        <taxon>Bacteria</taxon>
        <taxon>Thermotogati</taxon>
        <taxon>Deinococcota</taxon>
        <taxon>Deinococci</taxon>
        <taxon>Thermales</taxon>
        <taxon>Thermaceae</taxon>
        <taxon>Thermus</taxon>
    </lineage>
</organism>
<dbReference type="InterPro" id="IPR054763">
    <property type="entry name" value="Ago_mid"/>
</dbReference>
<dbReference type="Gene3D" id="3.30.70.2620">
    <property type="match status" value="1"/>
</dbReference>
<dbReference type="Gene3D" id="3.40.50.2300">
    <property type="match status" value="1"/>
</dbReference>